<gene>
    <name evidence="2" type="ORF">BDB_180188</name>
</gene>
<feature type="region of interest" description="Disordered" evidence="1">
    <location>
        <begin position="1"/>
        <end position="72"/>
    </location>
</feature>
<organism evidence="2">
    <name type="scientific">blood disease bacterium R229</name>
    <dbReference type="NCBI Taxonomy" id="741978"/>
    <lineage>
        <taxon>Bacteria</taxon>
        <taxon>Pseudomonadati</taxon>
        <taxon>Pseudomonadota</taxon>
        <taxon>Betaproteobacteria</taxon>
        <taxon>Burkholderiales</taxon>
        <taxon>Burkholderiaceae</taxon>
        <taxon>Ralstonia</taxon>
        <taxon>Ralstonia solanacearum species complex</taxon>
    </lineage>
</organism>
<name>G2ZSY2_9RALS</name>
<reference evidence="2" key="1">
    <citation type="journal article" date="2011" name="PLoS ONE">
        <title>Ralstonia syzygii, the Blood Disease Bacterium and some Asian R. solanacearum strains form a single genomic species despite divergent lifestyles.</title>
        <authorList>
            <person name="Remenant B."/>
            <person name="de Cambiaire J.C."/>
            <person name="Cellier G."/>
            <person name="Jacobs J.M."/>
            <person name="Mangenot S."/>
            <person name="Barbe V."/>
            <person name="Lajus A."/>
            <person name="Vallenet D."/>
            <person name="Medigue C."/>
            <person name="Fegan M."/>
            <person name="Allen C."/>
            <person name="Prior P."/>
        </authorList>
    </citation>
    <scope>NUCLEOTIDE SEQUENCE</scope>
    <source>
        <strain evidence="2">R229</strain>
    </source>
</reference>
<dbReference type="EMBL" id="FR854074">
    <property type="protein sequence ID" value="CCA82145.1"/>
    <property type="molecule type" value="Genomic_DNA"/>
</dbReference>
<sequence>MKVTRNPSTAASTEAPTEQGTSSSSAGIERPRSPGALANLPRASRSSNRLRRGASSGSLQAGPEVKVPQLQELIGEERAKALDVRFGSLRPSASTEAPAEQSASSSSAGIKRPRSPGALADLPQASRLSKRPHRDASLNSLHVGPEVKVPQPQELIGEERAKDLDVRFGSLQPVRTKDGDGIHAWERDEDGRPLVHPSRLVLQDTGGEPPDWTDPDVKKAFDVDALKKNVKRYIWAVSLLGRVFVGEEVPVESSPDSEKQHYQGHPLLVGGGNARICGEFQFDAQSGKLKVINKSGRYSRYEDRNEAHLLEVGAVVRQAVAPLGLEVETEYLSGKTPEALVLPSLDPSRQTGPAD</sequence>
<accession>G2ZSY2</accession>
<reference evidence="2" key="2">
    <citation type="submission" date="2011-04" db="EMBL/GenBank/DDBJ databases">
        <authorList>
            <person name="Genoscope - CEA"/>
        </authorList>
    </citation>
    <scope>NUCLEOTIDE SEQUENCE</scope>
    <source>
        <strain evidence="2">R229</strain>
    </source>
</reference>
<evidence type="ECO:0000256" key="1">
    <source>
        <dbReference type="SAM" id="MobiDB-lite"/>
    </source>
</evidence>
<feature type="compositionally biased region" description="Polar residues" evidence="1">
    <location>
        <begin position="1"/>
        <end position="26"/>
    </location>
</feature>
<protein>
    <submittedName>
        <fullName evidence="2">Type III effector protein (Modular protein)</fullName>
    </submittedName>
</protein>
<feature type="compositionally biased region" description="Low complexity" evidence="1">
    <location>
        <begin position="91"/>
        <end position="108"/>
    </location>
</feature>
<proteinExistence type="predicted"/>
<evidence type="ECO:0000313" key="2">
    <source>
        <dbReference type="EMBL" id="CCA82145.1"/>
    </source>
</evidence>
<dbReference type="AlphaFoldDB" id="G2ZSY2"/>
<feature type="region of interest" description="Disordered" evidence="1">
    <location>
        <begin position="85"/>
        <end position="152"/>
    </location>
</feature>